<evidence type="ECO:0000256" key="3">
    <source>
        <dbReference type="SAM" id="MobiDB-lite"/>
    </source>
</evidence>
<dbReference type="SUPFAM" id="SSF54791">
    <property type="entry name" value="Eukaryotic type KH-domain (KH-domain type I)"/>
    <property type="match status" value="1"/>
</dbReference>
<dbReference type="InterPro" id="IPR004087">
    <property type="entry name" value="KH_dom"/>
</dbReference>
<proteinExistence type="predicted"/>
<feature type="domain" description="K Homology" evidence="4">
    <location>
        <begin position="95"/>
        <end position="165"/>
    </location>
</feature>
<sequence>MPPVIFAGGQAYTIQGQYAIPHPDCHGLVEFPASGLQIGNTAFLTKLHRLALQHAPLLPGHNVGTLNPQALATLAAANSMGQPGAATPAPMAPSAAATTEMSIPNDLIGCIIGKGGAKINEIRQLSGATIKISNSEEGSKDRAVAISGTPESINLAQYLINTSMELHKNLTLDPSLTATPGSGTAMTRCLSSNPMAIPLTQLAAAVPATALSGALFTTHDLNNVFNARNIKSLTTKIRGQPTAATGAVENGNKNKTDRKFTPY</sequence>
<feature type="region of interest" description="Disordered" evidence="3">
    <location>
        <begin position="240"/>
        <end position="263"/>
    </location>
</feature>
<dbReference type="EMBL" id="OC855255">
    <property type="protein sequence ID" value="CAD7621606.1"/>
    <property type="molecule type" value="Genomic_DNA"/>
</dbReference>
<evidence type="ECO:0000313" key="5">
    <source>
        <dbReference type="EMBL" id="CAD7621606.1"/>
    </source>
</evidence>
<accession>A0A7R9KH04</accession>
<reference evidence="5" key="1">
    <citation type="submission" date="2020-11" db="EMBL/GenBank/DDBJ databases">
        <authorList>
            <person name="Tran Van P."/>
        </authorList>
    </citation>
    <scope>NUCLEOTIDE SEQUENCE</scope>
</reference>
<dbReference type="CDD" id="cd22439">
    <property type="entry name" value="KH-I_PCBP_rpt3"/>
    <property type="match status" value="1"/>
</dbReference>
<dbReference type="AlphaFoldDB" id="A0A7R9KH04"/>
<dbReference type="GO" id="GO:0010468">
    <property type="term" value="P:regulation of gene expression"/>
    <property type="evidence" value="ECO:0007669"/>
    <property type="project" value="UniProtKB-ARBA"/>
</dbReference>
<keyword evidence="2" id="KW-0694">RNA-binding</keyword>
<dbReference type="Gene3D" id="3.30.1370.10">
    <property type="entry name" value="K Homology domain, type 1"/>
    <property type="match status" value="1"/>
</dbReference>
<dbReference type="InterPro" id="IPR004088">
    <property type="entry name" value="KH_dom_type_1"/>
</dbReference>
<gene>
    <name evidence="5" type="ORF">OSB1V03_LOCUS2077</name>
</gene>
<dbReference type="OrthoDB" id="442947at2759"/>
<dbReference type="PROSITE" id="PS50084">
    <property type="entry name" value="KH_TYPE_1"/>
    <property type="match status" value="1"/>
</dbReference>
<dbReference type="Proteomes" id="UP000759131">
    <property type="component" value="Unassembled WGS sequence"/>
</dbReference>
<dbReference type="Pfam" id="PF00013">
    <property type="entry name" value="KH_1"/>
    <property type="match status" value="1"/>
</dbReference>
<dbReference type="InterPro" id="IPR036612">
    <property type="entry name" value="KH_dom_type_1_sf"/>
</dbReference>
<evidence type="ECO:0000313" key="6">
    <source>
        <dbReference type="Proteomes" id="UP000759131"/>
    </source>
</evidence>
<dbReference type="SMART" id="SM00322">
    <property type="entry name" value="KH"/>
    <property type="match status" value="1"/>
</dbReference>
<name>A0A7R9KH04_9ACAR</name>
<dbReference type="GO" id="GO:0003723">
    <property type="term" value="F:RNA binding"/>
    <property type="evidence" value="ECO:0007669"/>
    <property type="project" value="UniProtKB-UniRule"/>
</dbReference>
<evidence type="ECO:0000256" key="2">
    <source>
        <dbReference type="PROSITE-ProRule" id="PRU00117"/>
    </source>
</evidence>
<evidence type="ECO:0000259" key="4">
    <source>
        <dbReference type="SMART" id="SM00322"/>
    </source>
</evidence>
<feature type="compositionally biased region" description="Basic and acidic residues" evidence="3">
    <location>
        <begin position="252"/>
        <end position="263"/>
    </location>
</feature>
<dbReference type="PANTHER" id="PTHR10288">
    <property type="entry name" value="KH DOMAIN CONTAINING RNA BINDING PROTEIN"/>
    <property type="match status" value="1"/>
</dbReference>
<evidence type="ECO:0000256" key="1">
    <source>
        <dbReference type="ARBA" id="ARBA00022737"/>
    </source>
</evidence>
<keyword evidence="1" id="KW-0677">Repeat</keyword>
<protein>
    <recommendedName>
        <fullName evidence="4">K Homology domain-containing protein</fullName>
    </recommendedName>
</protein>
<dbReference type="EMBL" id="CAJPIZ010000680">
    <property type="protein sequence ID" value="CAG2102036.1"/>
    <property type="molecule type" value="Genomic_DNA"/>
</dbReference>
<keyword evidence="6" id="KW-1185">Reference proteome</keyword>
<organism evidence="5">
    <name type="scientific">Medioppia subpectinata</name>
    <dbReference type="NCBI Taxonomy" id="1979941"/>
    <lineage>
        <taxon>Eukaryota</taxon>
        <taxon>Metazoa</taxon>
        <taxon>Ecdysozoa</taxon>
        <taxon>Arthropoda</taxon>
        <taxon>Chelicerata</taxon>
        <taxon>Arachnida</taxon>
        <taxon>Acari</taxon>
        <taxon>Acariformes</taxon>
        <taxon>Sarcoptiformes</taxon>
        <taxon>Oribatida</taxon>
        <taxon>Brachypylina</taxon>
        <taxon>Oppioidea</taxon>
        <taxon>Oppiidae</taxon>
        <taxon>Medioppia</taxon>
    </lineage>
</organism>